<dbReference type="GO" id="GO:0003743">
    <property type="term" value="F:translation initiation factor activity"/>
    <property type="evidence" value="ECO:0007669"/>
    <property type="project" value="UniProtKB-KW"/>
</dbReference>
<sequence length="403" mass="47482">MKVRDCFEPKILVGIDELTLVLTIDKEIREEVEETESWETVAEKIIQEFEEKAKLEMIFGERSELTENRPAGYKVAYKYGNQPFYFAVAYHPIHCKMGVLVKFSGHSWAVYCADGNMNVKRFLQAVKSESYKQRLSRIDFTIDYQNWNMTVDDIYQRLVDNRLEIRNRSERKNNSEITGYEVDGEASTFYVGSKKTGTRLFMRIYNKRTEQIEKKGFRLEEALNTKSWVRFEAVFKGDYAHQLTEIIDNIQEKDLQNLIIDKVTEKFLFYDAEKKTYTDYTVALLRKAEKSFPELRLESPRDNDFVGSLLHLVRNAGLFSALYKSDKIWGKETSEDVLSKLHQIYVEHYEPNDDIKLWLNKHTDTLGKETLEEQFARLKKLISVTQKHKTKELEKTEKEKQTV</sequence>
<reference evidence="2" key="1">
    <citation type="submission" date="2023-01" db="EMBL/GenBank/DDBJ databases">
        <title>Human gut microbiome strain richness.</title>
        <authorList>
            <person name="Chen-Liaw A."/>
        </authorList>
    </citation>
    <scope>NUCLEOTIDE SEQUENCE</scope>
    <source>
        <strain evidence="2">1001217st1_A9_1001217B_191108</strain>
    </source>
</reference>
<comment type="caution">
    <text evidence="2">The sequence shown here is derived from an EMBL/GenBank/DDBJ whole genome shotgun (WGS) entry which is preliminary data.</text>
</comment>
<name>A0AB35J5B7_MEDGN</name>
<evidence type="ECO:0000313" key="3">
    <source>
        <dbReference type="Proteomes" id="UP001211731"/>
    </source>
</evidence>
<organism evidence="2 3">
    <name type="scientific">Mediterraneibacter gnavus</name>
    <name type="common">Ruminococcus gnavus</name>
    <dbReference type="NCBI Taxonomy" id="33038"/>
    <lineage>
        <taxon>Bacteria</taxon>
        <taxon>Bacillati</taxon>
        <taxon>Bacillota</taxon>
        <taxon>Clostridia</taxon>
        <taxon>Lachnospirales</taxon>
        <taxon>Lachnospiraceae</taxon>
        <taxon>Mediterraneibacter</taxon>
    </lineage>
</organism>
<feature type="domain" description="Replication initiation protein-like C-terminal" evidence="1">
    <location>
        <begin position="134"/>
        <end position="276"/>
    </location>
</feature>
<gene>
    <name evidence="2" type="ORF">PNU63_11635</name>
</gene>
<dbReference type="InterPro" id="IPR003491">
    <property type="entry name" value="REP-like_C"/>
</dbReference>
<dbReference type="RefSeq" id="WP_272107275.1">
    <property type="nucleotide sequence ID" value="NZ_JAQMLO010000011.1"/>
</dbReference>
<dbReference type="EMBL" id="JAQMLR010000011">
    <property type="protein sequence ID" value="MDB8739410.1"/>
    <property type="molecule type" value="Genomic_DNA"/>
</dbReference>
<dbReference type="Proteomes" id="UP001211731">
    <property type="component" value="Unassembled WGS sequence"/>
</dbReference>
<keyword evidence="2" id="KW-0396">Initiation factor</keyword>
<proteinExistence type="predicted"/>
<dbReference type="Pfam" id="PF02486">
    <property type="entry name" value="Rep_trans"/>
    <property type="match status" value="1"/>
</dbReference>
<dbReference type="AlphaFoldDB" id="A0AB35J5B7"/>
<protein>
    <submittedName>
        <fullName evidence="2">Replication initiation factor domain-containing protein</fullName>
    </submittedName>
</protein>
<accession>A0AB35J5B7</accession>
<keyword evidence="2" id="KW-0648">Protein biosynthesis</keyword>
<evidence type="ECO:0000313" key="2">
    <source>
        <dbReference type="EMBL" id="MDB8739410.1"/>
    </source>
</evidence>
<evidence type="ECO:0000259" key="1">
    <source>
        <dbReference type="Pfam" id="PF02486"/>
    </source>
</evidence>